<keyword evidence="2" id="KW-1133">Transmembrane helix</keyword>
<dbReference type="InterPro" id="IPR024341">
    <property type="entry name" value="DUF2631"/>
</dbReference>
<evidence type="ECO:0000313" key="3">
    <source>
        <dbReference type="EMBL" id="EWC62632.1"/>
    </source>
</evidence>
<organism evidence="3 4">
    <name type="scientific">Actinokineospora spheciospongiae</name>
    <dbReference type="NCBI Taxonomy" id="909613"/>
    <lineage>
        <taxon>Bacteria</taxon>
        <taxon>Bacillati</taxon>
        <taxon>Actinomycetota</taxon>
        <taxon>Actinomycetes</taxon>
        <taxon>Pseudonocardiales</taxon>
        <taxon>Pseudonocardiaceae</taxon>
        <taxon>Actinokineospora</taxon>
    </lineage>
</organism>
<dbReference type="eggNOG" id="ENOG5033DTE">
    <property type="taxonomic scope" value="Bacteria"/>
</dbReference>
<accession>W7J0V0</accession>
<dbReference type="PATRIC" id="fig|909613.9.peg.2000"/>
<gene>
    <name evidence="3" type="ORF">UO65_1984</name>
</gene>
<dbReference type="AlphaFoldDB" id="W7J0V0"/>
<keyword evidence="4" id="KW-1185">Reference proteome</keyword>
<evidence type="ECO:0000256" key="1">
    <source>
        <dbReference type="SAM" id="MobiDB-lite"/>
    </source>
</evidence>
<evidence type="ECO:0000313" key="4">
    <source>
        <dbReference type="Proteomes" id="UP000019277"/>
    </source>
</evidence>
<name>W7J0V0_9PSEU</name>
<evidence type="ECO:0008006" key="5">
    <source>
        <dbReference type="Google" id="ProtNLM"/>
    </source>
</evidence>
<reference evidence="3 4" key="1">
    <citation type="journal article" date="2014" name="Genome Announc.">
        <title>Draft Genome Sequence of the Antitrypanosomally Active Sponge-Associated Bacterium Actinokineospora sp. Strain EG49.</title>
        <authorList>
            <person name="Harjes J."/>
            <person name="Ryu T."/>
            <person name="Abdelmohsen U.R."/>
            <person name="Moitinho-Silva L."/>
            <person name="Horn H."/>
            <person name="Ravasi T."/>
            <person name="Hentschel U."/>
        </authorList>
    </citation>
    <scope>NUCLEOTIDE SEQUENCE [LARGE SCALE GENOMIC DNA]</scope>
    <source>
        <strain evidence="3 4">EG49</strain>
    </source>
</reference>
<feature type="region of interest" description="Disordered" evidence="1">
    <location>
        <begin position="1"/>
        <end position="37"/>
    </location>
</feature>
<protein>
    <recommendedName>
        <fullName evidence="5">DUF2631 domain-containing protein</fullName>
    </recommendedName>
</protein>
<evidence type="ECO:0000256" key="2">
    <source>
        <dbReference type="SAM" id="Phobius"/>
    </source>
</evidence>
<keyword evidence="2" id="KW-0472">Membrane</keyword>
<feature type="transmembrane region" description="Helical" evidence="2">
    <location>
        <begin position="49"/>
        <end position="68"/>
    </location>
</feature>
<sequence>MQDDSSSLEGDVAGTGLEKRKSTEAANTVSPVDEPSAAWGWHGGFPKGTLISGVFVGLAMFAMLIGNHESHTEDIWLIGTGVLILAGIGWKIHKSRTAWRR</sequence>
<keyword evidence="2" id="KW-0812">Transmembrane</keyword>
<proteinExistence type="predicted"/>
<comment type="caution">
    <text evidence="3">The sequence shown here is derived from an EMBL/GenBank/DDBJ whole genome shotgun (WGS) entry which is preliminary data.</text>
</comment>
<dbReference type="Proteomes" id="UP000019277">
    <property type="component" value="Unassembled WGS sequence"/>
</dbReference>
<feature type="transmembrane region" description="Helical" evidence="2">
    <location>
        <begin position="74"/>
        <end position="92"/>
    </location>
</feature>
<dbReference type="STRING" id="909613.UO65_1984"/>
<dbReference type="Pfam" id="PF10939">
    <property type="entry name" value="DUF2631"/>
    <property type="match status" value="1"/>
</dbReference>
<dbReference type="EMBL" id="AYXG01000074">
    <property type="protein sequence ID" value="EWC62632.1"/>
    <property type="molecule type" value="Genomic_DNA"/>
</dbReference>